<dbReference type="InterPro" id="IPR035976">
    <property type="entry name" value="Sushi/SCR/CCP_sf"/>
</dbReference>
<dbReference type="AlphaFoldDB" id="A0A8C5I5Z7"/>
<dbReference type="Pfam" id="PF00084">
    <property type="entry name" value="Sushi"/>
    <property type="match status" value="5"/>
</dbReference>
<dbReference type="SUPFAM" id="SSF57535">
    <property type="entry name" value="Complement control module/SCR domain"/>
    <property type="match status" value="5"/>
</dbReference>
<proteinExistence type="predicted"/>
<sequence length="344" mass="37851">MRTFWTLLLTFVSLRSGEGLQSCPAPPQYQHLNVTLDEMFRGRQWFRSGDKVSYDCAQDFTPIDGSHYVLCTDGLWNKLSLRCRKKSCGRVSDLPNGEFRYEGEPFIGAKVYAVCDKGYKCKGLNYTICQRSGWTGKFPSCVAEGETTCSTPTVANSVQPEVSVHQPGDNLTVTCDQGFQLVGEQLITCGADGQWEPLPPQCLLTPNVTTAPPGSCGMPSKFYNGNAELDEKYITKTFFSSGDKVYYTCPVGYKPAGGSISRRCEDGEWSPLKMTCERRLCGSAGQILNGQFMYSGVQFGDTATAVCDEGYILVGKATRRCRSEGWDGRVPECEGMVSNPSAYD</sequence>
<feature type="chain" id="PRO_5034651592" evidence="5">
    <location>
        <begin position="20"/>
        <end position="344"/>
    </location>
</feature>
<dbReference type="InterPro" id="IPR051277">
    <property type="entry name" value="SEZ6_CSMD_C4BPB_Regulators"/>
</dbReference>
<accession>A0A8C5I5Z7</accession>
<evidence type="ECO:0000256" key="2">
    <source>
        <dbReference type="ARBA" id="ARBA00022737"/>
    </source>
</evidence>
<feature type="disulfide bond" evidence="4">
    <location>
        <begin position="56"/>
        <end position="83"/>
    </location>
</feature>
<comment type="caution">
    <text evidence="4">Lacks conserved residue(s) required for the propagation of feature annotation.</text>
</comment>
<dbReference type="OrthoDB" id="6127264at2759"/>
<dbReference type="InterPro" id="IPR000436">
    <property type="entry name" value="Sushi_SCR_CCP_dom"/>
</dbReference>
<reference evidence="7" key="1">
    <citation type="submission" date="2020-06" db="EMBL/GenBank/DDBJ databases">
        <authorList>
            <consortium name="Wellcome Sanger Institute Data Sharing"/>
        </authorList>
    </citation>
    <scope>NUCLEOTIDE SEQUENCE [LARGE SCALE GENOMIC DNA]</scope>
</reference>
<reference evidence="7" key="3">
    <citation type="submission" date="2025-09" db="UniProtKB">
        <authorList>
            <consortium name="Ensembl"/>
        </authorList>
    </citation>
    <scope>IDENTIFICATION</scope>
</reference>
<feature type="disulfide bond" evidence="4">
    <location>
        <begin position="175"/>
        <end position="202"/>
    </location>
</feature>
<evidence type="ECO:0000256" key="1">
    <source>
        <dbReference type="ARBA" id="ARBA00022729"/>
    </source>
</evidence>
<keyword evidence="2" id="KW-0677">Repeat</keyword>
<dbReference type="PROSITE" id="PS50923">
    <property type="entry name" value="SUSHI"/>
    <property type="match status" value="5"/>
</dbReference>
<dbReference type="GeneID" id="114466575"/>
<evidence type="ECO:0000313" key="8">
    <source>
        <dbReference type="Proteomes" id="UP000694680"/>
    </source>
</evidence>
<keyword evidence="3 4" id="KW-1015">Disulfide bond</keyword>
<feature type="domain" description="Sushi" evidence="6">
    <location>
        <begin position="21"/>
        <end position="85"/>
    </location>
</feature>
<dbReference type="SMART" id="SM00032">
    <property type="entry name" value="CCP"/>
    <property type="match status" value="5"/>
</dbReference>
<feature type="domain" description="Sushi" evidence="6">
    <location>
        <begin position="86"/>
        <end position="143"/>
    </location>
</feature>
<evidence type="ECO:0000256" key="4">
    <source>
        <dbReference type="PROSITE-ProRule" id="PRU00302"/>
    </source>
</evidence>
<organism evidence="7 8">
    <name type="scientific">Gouania willdenowi</name>
    <name type="common">Blunt-snouted clingfish</name>
    <name type="synonym">Lepadogaster willdenowi</name>
    <dbReference type="NCBI Taxonomy" id="441366"/>
    <lineage>
        <taxon>Eukaryota</taxon>
        <taxon>Metazoa</taxon>
        <taxon>Chordata</taxon>
        <taxon>Craniata</taxon>
        <taxon>Vertebrata</taxon>
        <taxon>Euteleostomi</taxon>
        <taxon>Actinopterygii</taxon>
        <taxon>Neopterygii</taxon>
        <taxon>Teleostei</taxon>
        <taxon>Neoteleostei</taxon>
        <taxon>Acanthomorphata</taxon>
        <taxon>Ovalentaria</taxon>
        <taxon>Blenniimorphae</taxon>
        <taxon>Blenniiformes</taxon>
        <taxon>Gobiesocoidei</taxon>
        <taxon>Gobiesocidae</taxon>
        <taxon>Gobiesocinae</taxon>
        <taxon>Gouania</taxon>
    </lineage>
</organism>
<evidence type="ECO:0000256" key="5">
    <source>
        <dbReference type="SAM" id="SignalP"/>
    </source>
</evidence>
<feature type="domain" description="Sushi" evidence="6">
    <location>
        <begin position="214"/>
        <end position="278"/>
    </location>
</feature>
<feature type="domain" description="Sushi" evidence="6">
    <location>
        <begin position="147"/>
        <end position="204"/>
    </location>
</feature>
<keyword evidence="1 5" id="KW-0732">Signal</keyword>
<dbReference type="PANTHER" id="PTHR45656">
    <property type="entry name" value="PROTEIN CBR-CLEC-78"/>
    <property type="match status" value="1"/>
</dbReference>
<dbReference type="RefSeq" id="XP_028307915.1">
    <property type="nucleotide sequence ID" value="XM_028452114.1"/>
</dbReference>
<dbReference type="PANTHER" id="PTHR45656:SF4">
    <property type="entry name" value="PROTEIN CBR-CLEC-78"/>
    <property type="match status" value="1"/>
</dbReference>
<evidence type="ECO:0000259" key="6">
    <source>
        <dbReference type="PROSITE" id="PS50923"/>
    </source>
</evidence>
<feature type="domain" description="Sushi" evidence="6">
    <location>
        <begin position="279"/>
        <end position="335"/>
    </location>
</feature>
<feature type="disulfide bond" evidence="4">
    <location>
        <begin position="249"/>
        <end position="276"/>
    </location>
</feature>
<gene>
    <name evidence="7" type="primary">LOC114466575</name>
</gene>
<keyword evidence="8" id="KW-1185">Reference proteome</keyword>
<feature type="signal peptide" evidence="5">
    <location>
        <begin position="1"/>
        <end position="19"/>
    </location>
</feature>
<evidence type="ECO:0000313" key="7">
    <source>
        <dbReference type="Ensembl" id="ENSGWIP00000053639.1"/>
    </source>
</evidence>
<reference evidence="7" key="2">
    <citation type="submission" date="2025-08" db="UniProtKB">
        <authorList>
            <consortium name="Ensembl"/>
        </authorList>
    </citation>
    <scope>IDENTIFICATION</scope>
</reference>
<dbReference type="Ensembl" id="ENSGWIT00000057840.1">
    <property type="protein sequence ID" value="ENSGWIP00000053639.1"/>
    <property type="gene ID" value="ENSGWIG00000025757.1"/>
</dbReference>
<dbReference type="Gene3D" id="2.10.70.10">
    <property type="entry name" value="Complement Module, domain 1"/>
    <property type="match status" value="5"/>
</dbReference>
<name>A0A8C5I5Z7_GOUWI</name>
<dbReference type="CDD" id="cd00033">
    <property type="entry name" value="CCP"/>
    <property type="match status" value="4"/>
</dbReference>
<evidence type="ECO:0000256" key="3">
    <source>
        <dbReference type="ARBA" id="ARBA00023157"/>
    </source>
</evidence>
<protein>
    <submittedName>
        <fullName evidence="7">Membrane cofactor protein-like</fullName>
    </submittedName>
</protein>
<dbReference type="Proteomes" id="UP000694680">
    <property type="component" value="Chromosome 7"/>
</dbReference>
<keyword evidence="4" id="KW-0768">Sushi</keyword>